<feature type="region of interest" description="Disordered" evidence="1">
    <location>
        <begin position="25"/>
        <end position="46"/>
    </location>
</feature>
<dbReference type="EMBL" id="AGNL01040359">
    <property type="protein sequence ID" value="EJK52137.1"/>
    <property type="molecule type" value="Genomic_DNA"/>
</dbReference>
<protein>
    <submittedName>
        <fullName evidence="2">Uncharacterized protein</fullName>
    </submittedName>
</protein>
<reference evidence="2 3" key="1">
    <citation type="journal article" date="2012" name="Genome Biol.">
        <title>Genome and low-iron response of an oceanic diatom adapted to chronic iron limitation.</title>
        <authorList>
            <person name="Lommer M."/>
            <person name="Specht M."/>
            <person name="Roy A.S."/>
            <person name="Kraemer L."/>
            <person name="Andreson R."/>
            <person name="Gutowska M.A."/>
            <person name="Wolf J."/>
            <person name="Bergner S.V."/>
            <person name="Schilhabel M.B."/>
            <person name="Klostermeier U.C."/>
            <person name="Beiko R.G."/>
            <person name="Rosenstiel P."/>
            <person name="Hippler M."/>
            <person name="Laroche J."/>
        </authorList>
    </citation>
    <scope>NUCLEOTIDE SEQUENCE [LARGE SCALE GENOMIC DNA]</scope>
    <source>
        <strain evidence="2 3">CCMP1005</strain>
    </source>
</reference>
<keyword evidence="3" id="KW-1185">Reference proteome</keyword>
<accession>K0RZW6</accession>
<sequence>EAVSGALGDSIPSYDEWLEMVQQQQQQQYNAMGSSSQSNLSQEDYESWLETQSQLVKSSGMGSSPAADVDTVAGKQVILRPRLADGSELSLPALGSSVTSRGGDQPTVYYYDPSALQATSGQREEAPELTLPTVVYDASGRALSMSSVHAGGRNQVFLEVRPRSAAWGDGIKSQMSNLSSKLNLSSSSSSLGTARTSAAGAGGGGSDQLIVLVTLATTAVVVGMLAARRLRSRRLLEDCLGLEDDDENDHRDAVGRDKKYDADTGLSVAGSSAAGGSGFVSTDGLMGGRGAGGYYGTATPGGGSGLHWRGDSEKFDV</sequence>
<dbReference type="Proteomes" id="UP000266841">
    <property type="component" value="Unassembled WGS sequence"/>
</dbReference>
<evidence type="ECO:0000256" key="1">
    <source>
        <dbReference type="SAM" id="MobiDB-lite"/>
    </source>
</evidence>
<feature type="non-terminal residue" evidence="2">
    <location>
        <position position="1"/>
    </location>
</feature>
<proteinExistence type="predicted"/>
<dbReference type="OrthoDB" id="10659091at2759"/>
<dbReference type="AlphaFoldDB" id="K0RZW6"/>
<organism evidence="2 3">
    <name type="scientific">Thalassiosira oceanica</name>
    <name type="common">Marine diatom</name>
    <dbReference type="NCBI Taxonomy" id="159749"/>
    <lineage>
        <taxon>Eukaryota</taxon>
        <taxon>Sar</taxon>
        <taxon>Stramenopiles</taxon>
        <taxon>Ochrophyta</taxon>
        <taxon>Bacillariophyta</taxon>
        <taxon>Coscinodiscophyceae</taxon>
        <taxon>Thalassiosirophycidae</taxon>
        <taxon>Thalassiosirales</taxon>
        <taxon>Thalassiosiraceae</taxon>
        <taxon>Thalassiosira</taxon>
    </lineage>
</organism>
<gene>
    <name evidence="2" type="ORF">THAOC_28623</name>
</gene>
<dbReference type="OMA" id="YDEWLEM"/>
<evidence type="ECO:0000313" key="3">
    <source>
        <dbReference type="Proteomes" id="UP000266841"/>
    </source>
</evidence>
<evidence type="ECO:0000313" key="2">
    <source>
        <dbReference type="EMBL" id="EJK52137.1"/>
    </source>
</evidence>
<dbReference type="eggNOG" id="ENOG502T1FI">
    <property type="taxonomic scope" value="Eukaryota"/>
</dbReference>
<comment type="caution">
    <text evidence="2">The sequence shown here is derived from an EMBL/GenBank/DDBJ whole genome shotgun (WGS) entry which is preliminary data.</text>
</comment>
<feature type="compositionally biased region" description="Polar residues" evidence="1">
    <location>
        <begin position="29"/>
        <end position="42"/>
    </location>
</feature>
<name>K0RZW6_THAOC</name>